<reference evidence="3" key="2">
    <citation type="submission" date="2025-08" db="UniProtKB">
        <authorList>
            <consortium name="Ensembl"/>
        </authorList>
    </citation>
    <scope>IDENTIFICATION</scope>
</reference>
<dbReference type="PANTHER" id="PTHR10511">
    <property type="entry name" value="GRANULOCYTE COLONY-STIMULATING FACTOR"/>
    <property type="match status" value="1"/>
</dbReference>
<dbReference type="PRINTS" id="PR00433">
    <property type="entry name" value="IL6GCSFMGF"/>
</dbReference>
<organism evidence="3 4">
    <name type="scientific">Lepisosteus oculatus</name>
    <name type="common">Spotted gar</name>
    <dbReference type="NCBI Taxonomy" id="7918"/>
    <lineage>
        <taxon>Eukaryota</taxon>
        <taxon>Metazoa</taxon>
        <taxon>Chordata</taxon>
        <taxon>Craniata</taxon>
        <taxon>Vertebrata</taxon>
        <taxon>Euteleostomi</taxon>
        <taxon>Actinopterygii</taxon>
        <taxon>Neopterygii</taxon>
        <taxon>Holostei</taxon>
        <taxon>Semionotiformes</taxon>
        <taxon>Lepisosteidae</taxon>
        <taxon>Lepisosteus</taxon>
    </lineage>
</organism>
<dbReference type="SUPFAM" id="SSF47266">
    <property type="entry name" value="4-helical cytokines"/>
    <property type="match status" value="1"/>
</dbReference>
<evidence type="ECO:0000256" key="1">
    <source>
        <dbReference type="ARBA" id="ARBA00007432"/>
    </source>
</evidence>
<dbReference type="InParanoid" id="W5N5E3"/>
<reference evidence="4" key="1">
    <citation type="submission" date="2011-12" db="EMBL/GenBank/DDBJ databases">
        <title>The Draft Genome of Lepisosteus oculatus.</title>
        <authorList>
            <consortium name="The Broad Institute Genome Assembly &amp; Analysis Group"/>
            <consortium name="Computational R&amp;D Group"/>
            <consortium name="and Sequencing Platform"/>
            <person name="Di Palma F."/>
            <person name="Alfoldi J."/>
            <person name="Johnson J."/>
            <person name="Berlin A."/>
            <person name="Gnerre S."/>
            <person name="Jaffe D."/>
            <person name="MacCallum I."/>
            <person name="Young S."/>
            <person name="Walker B.J."/>
            <person name="Lander E.S."/>
            <person name="Lindblad-Toh K."/>
        </authorList>
    </citation>
    <scope>NUCLEOTIDE SEQUENCE [LARGE SCALE GENOMIC DNA]</scope>
</reference>
<dbReference type="STRING" id="7918.ENSLOCP00000015852"/>
<feature type="signal peptide" evidence="2">
    <location>
        <begin position="1"/>
        <end position="19"/>
    </location>
</feature>
<reference evidence="3" key="3">
    <citation type="submission" date="2025-09" db="UniProtKB">
        <authorList>
            <consortium name="Ensembl"/>
        </authorList>
    </citation>
    <scope>IDENTIFICATION</scope>
</reference>
<evidence type="ECO:0000313" key="4">
    <source>
        <dbReference type="Proteomes" id="UP000018468"/>
    </source>
</evidence>
<sequence length="215" mass="24011">MNSLYTLSMHFCLALLACAHPLPEYSGEIGLVMEDPEFQKVVSQSWSLVKKIQDDIPEVTKALIAEPKLNALPDYKDIDLQMMAAQLGIPSAPVLKALTTEFTLETSLTRMTEGLQMFQHLLTIVRDHSVAPEKLDILLADIRDLMTQNYKVSQLAQLEINVVQYVDSGLAARLAGEFEKRVAAHIVLANLRAFAQDVHRSLRHMSAKSQRAART</sequence>
<dbReference type="InterPro" id="IPR009079">
    <property type="entry name" value="4_helix_cytokine-like_core"/>
</dbReference>
<dbReference type="SMR" id="W5N5E3"/>
<dbReference type="GeneTree" id="ENSGT00390000017328"/>
<evidence type="ECO:0000313" key="3">
    <source>
        <dbReference type="Ensembl" id="ENSLOCP00000015852.1"/>
    </source>
</evidence>
<dbReference type="SMART" id="SM00126">
    <property type="entry name" value="IL6"/>
    <property type="match status" value="1"/>
</dbReference>
<dbReference type="GO" id="GO:0006955">
    <property type="term" value="P:immune response"/>
    <property type="evidence" value="ECO:0007669"/>
    <property type="project" value="InterPro"/>
</dbReference>
<accession>W5N5E3</accession>
<dbReference type="InterPro" id="IPR030474">
    <property type="entry name" value="IL-6/GCSF/MGF"/>
</dbReference>
<dbReference type="Ensembl" id="ENSLOCT00000015882.1">
    <property type="protein sequence ID" value="ENSLOCP00000015852.1"/>
    <property type="gene ID" value="ENSLOCG00000012877.1"/>
</dbReference>
<dbReference type="GO" id="GO:0005576">
    <property type="term" value="C:extracellular region"/>
    <property type="evidence" value="ECO:0007669"/>
    <property type="project" value="InterPro"/>
</dbReference>
<evidence type="ECO:0000256" key="2">
    <source>
        <dbReference type="SAM" id="SignalP"/>
    </source>
</evidence>
<comment type="similarity">
    <text evidence="1">Belongs to the IL-6 superfamily.</text>
</comment>
<keyword evidence="4" id="KW-1185">Reference proteome</keyword>
<keyword evidence="2" id="KW-0732">Signal</keyword>
<feature type="chain" id="PRO_5004867215" evidence="2">
    <location>
        <begin position="20"/>
        <end position="215"/>
    </location>
</feature>
<dbReference type="GO" id="GO:0045639">
    <property type="term" value="P:positive regulation of myeloid cell differentiation"/>
    <property type="evidence" value="ECO:0007669"/>
    <property type="project" value="InterPro"/>
</dbReference>
<protein>
    <submittedName>
        <fullName evidence="3">Uncharacterized LOC102689744</fullName>
    </submittedName>
</protein>
<dbReference type="Proteomes" id="UP000018468">
    <property type="component" value="Linkage group LG15"/>
</dbReference>
<dbReference type="PANTHER" id="PTHR10511:SF2">
    <property type="entry name" value="GRANULOCYTE COLONY-STIMULATING FACTOR"/>
    <property type="match status" value="1"/>
</dbReference>
<dbReference type="AlphaFoldDB" id="W5N5E3"/>
<proteinExistence type="inferred from homology"/>
<dbReference type="EMBL" id="AHAT01029007">
    <property type="status" value="NOT_ANNOTATED_CDS"/>
    <property type="molecule type" value="Genomic_DNA"/>
</dbReference>
<dbReference type="Bgee" id="ENSLOCG00000012877">
    <property type="expression patterns" value="Expressed in muscle tissue and 8 other cell types or tissues"/>
</dbReference>
<dbReference type="GO" id="GO:0005125">
    <property type="term" value="F:cytokine activity"/>
    <property type="evidence" value="ECO:0007669"/>
    <property type="project" value="InterPro"/>
</dbReference>
<dbReference type="InterPro" id="IPR040117">
    <property type="entry name" value="GCSF/MGF"/>
</dbReference>
<dbReference type="Gene3D" id="1.20.1250.10">
    <property type="match status" value="1"/>
</dbReference>
<dbReference type="eggNOG" id="ENOG502S6NB">
    <property type="taxonomic scope" value="Eukaryota"/>
</dbReference>
<name>W5N5E3_LEPOC</name>
<dbReference type="OMA" id="LTHITKM"/>
<dbReference type="Pfam" id="PF16647">
    <property type="entry name" value="GCSF"/>
    <property type="match status" value="1"/>
</dbReference>